<dbReference type="GO" id="GO:0046872">
    <property type="term" value="F:metal ion binding"/>
    <property type="evidence" value="ECO:0007669"/>
    <property type="project" value="InterPro"/>
</dbReference>
<keyword evidence="1" id="KW-0067">ATP-binding</keyword>
<feature type="domain" description="ATP-grasp" evidence="2">
    <location>
        <begin position="100"/>
        <end position="274"/>
    </location>
</feature>
<evidence type="ECO:0000313" key="3">
    <source>
        <dbReference type="EMBL" id="TBN54598.1"/>
    </source>
</evidence>
<name>A0A4Q9GK95_9HYPH</name>
<organism evidence="3 4">
    <name type="scientific">Hansschlegelia quercus</name>
    <dbReference type="NCBI Taxonomy" id="2528245"/>
    <lineage>
        <taxon>Bacteria</taxon>
        <taxon>Pseudomonadati</taxon>
        <taxon>Pseudomonadota</taxon>
        <taxon>Alphaproteobacteria</taxon>
        <taxon>Hyphomicrobiales</taxon>
        <taxon>Methylopilaceae</taxon>
        <taxon>Hansschlegelia</taxon>
    </lineage>
</organism>
<dbReference type="InterPro" id="IPR011761">
    <property type="entry name" value="ATP-grasp"/>
</dbReference>
<dbReference type="Pfam" id="PF02655">
    <property type="entry name" value="ATP-grasp_3"/>
    <property type="match status" value="1"/>
</dbReference>
<dbReference type="Gene3D" id="2.30.36.100">
    <property type="match status" value="1"/>
</dbReference>
<dbReference type="AlphaFoldDB" id="A0A4Q9GK95"/>
<dbReference type="PROSITE" id="PS50975">
    <property type="entry name" value="ATP_GRASP"/>
    <property type="match status" value="1"/>
</dbReference>
<sequence length="293" mass="30797">MMRDALARDLSDLPGVSLITTHDARFSPPKGVASVSVTPGRDPWRLWAYCAEKCQVAWVVAPETDGLLRRLTEICLESDAMVVGPDIRSIMTTSSKKLTSDALIAAGVPALPTWTGDDLPAGVSGRFVVKPDDGAGCIETRLVEGPLGPGTLKPGDVVQPFAEGDAASLTVLCSRSQTTLLAANRQHVTIVDGAFRFGGLTVGALPDRDGALTTLADRVAKAIPGLEGIFGIDLVITRQGPVVVEVNPRVTTSYAGLREAIGLNPATLVAPFAARPDRRLRNVSTGGRVEITL</sequence>
<evidence type="ECO:0000256" key="1">
    <source>
        <dbReference type="PROSITE-ProRule" id="PRU00409"/>
    </source>
</evidence>
<gene>
    <name evidence="3" type="ORF">EYR15_06780</name>
</gene>
<dbReference type="GO" id="GO:0005524">
    <property type="term" value="F:ATP binding"/>
    <property type="evidence" value="ECO:0007669"/>
    <property type="project" value="UniProtKB-UniRule"/>
</dbReference>
<keyword evidence="4" id="KW-1185">Reference proteome</keyword>
<protein>
    <submittedName>
        <fullName evidence="3">ATP-grasp domain-containing protein</fullName>
    </submittedName>
</protein>
<proteinExistence type="predicted"/>
<keyword evidence="1" id="KW-0547">Nucleotide-binding</keyword>
<evidence type="ECO:0000259" key="2">
    <source>
        <dbReference type="PROSITE" id="PS50975"/>
    </source>
</evidence>
<evidence type="ECO:0000313" key="4">
    <source>
        <dbReference type="Proteomes" id="UP000291613"/>
    </source>
</evidence>
<dbReference type="PIRSF" id="PIRSF016766">
    <property type="entry name" value="UCP016766_ATPgrasp"/>
    <property type="match status" value="1"/>
</dbReference>
<dbReference type="InterPro" id="IPR040803">
    <property type="entry name" value="MfnD_preATP-grasp"/>
</dbReference>
<dbReference type="Proteomes" id="UP000291613">
    <property type="component" value="Unassembled WGS sequence"/>
</dbReference>
<reference evidence="3 4" key="1">
    <citation type="submission" date="2019-02" db="EMBL/GenBank/DDBJ databases">
        <title>Hansschlegelia quercus sp. nov., a novel methylotrophic bacterium from buds of oak (Quercus robur L.).</title>
        <authorList>
            <person name="Agafonova N.V."/>
            <person name="Kaparullina E.N."/>
            <person name="Grouzdev D.S."/>
            <person name="Doronina N.V."/>
        </authorList>
    </citation>
    <scope>NUCLEOTIDE SEQUENCE [LARGE SCALE GENOMIC DNA]</scope>
    <source>
        <strain evidence="3 4">Dub</strain>
    </source>
</reference>
<dbReference type="Gene3D" id="3.30.470.20">
    <property type="entry name" value="ATP-grasp fold, B domain"/>
    <property type="match status" value="1"/>
</dbReference>
<dbReference type="Gene3D" id="3.40.50.11770">
    <property type="match status" value="1"/>
</dbReference>
<dbReference type="OrthoDB" id="271331at2"/>
<dbReference type="SUPFAM" id="SSF56059">
    <property type="entry name" value="Glutathione synthetase ATP-binding domain-like"/>
    <property type="match status" value="1"/>
</dbReference>
<comment type="caution">
    <text evidence="3">The sequence shown here is derived from an EMBL/GenBank/DDBJ whole genome shotgun (WGS) entry which is preliminary data.</text>
</comment>
<dbReference type="Pfam" id="PF18301">
    <property type="entry name" value="preATP-grasp_3"/>
    <property type="match status" value="1"/>
</dbReference>
<dbReference type="InterPro" id="IPR003806">
    <property type="entry name" value="ATP-grasp_PylC-type"/>
</dbReference>
<dbReference type="InterPro" id="IPR024710">
    <property type="entry name" value="MfnD"/>
</dbReference>
<dbReference type="EMBL" id="SIUB01000002">
    <property type="protein sequence ID" value="TBN54598.1"/>
    <property type="molecule type" value="Genomic_DNA"/>
</dbReference>
<accession>A0A4Q9GK95</accession>